<feature type="compositionally biased region" description="Basic and acidic residues" evidence="2">
    <location>
        <begin position="32"/>
        <end position="49"/>
    </location>
</feature>
<dbReference type="EMBL" id="JAULSW010000009">
    <property type="protein sequence ID" value="KAK3370420.1"/>
    <property type="molecule type" value="Genomic_DNA"/>
</dbReference>
<protein>
    <submittedName>
        <fullName evidence="4">Uncharacterized protein</fullName>
    </submittedName>
</protein>
<reference evidence="4" key="1">
    <citation type="journal article" date="2023" name="Mol. Phylogenet. Evol.">
        <title>Genome-scale phylogeny and comparative genomics of the fungal order Sordariales.</title>
        <authorList>
            <person name="Hensen N."/>
            <person name="Bonometti L."/>
            <person name="Westerberg I."/>
            <person name="Brannstrom I.O."/>
            <person name="Guillou S."/>
            <person name="Cros-Aarteil S."/>
            <person name="Calhoun S."/>
            <person name="Haridas S."/>
            <person name="Kuo A."/>
            <person name="Mondo S."/>
            <person name="Pangilinan J."/>
            <person name="Riley R."/>
            <person name="LaButti K."/>
            <person name="Andreopoulos B."/>
            <person name="Lipzen A."/>
            <person name="Chen C."/>
            <person name="Yan M."/>
            <person name="Daum C."/>
            <person name="Ng V."/>
            <person name="Clum A."/>
            <person name="Steindorff A."/>
            <person name="Ohm R.A."/>
            <person name="Martin F."/>
            <person name="Silar P."/>
            <person name="Natvig D.O."/>
            <person name="Lalanne C."/>
            <person name="Gautier V."/>
            <person name="Ament-Velasquez S.L."/>
            <person name="Kruys A."/>
            <person name="Hutchinson M.I."/>
            <person name="Powell A.J."/>
            <person name="Barry K."/>
            <person name="Miller A.N."/>
            <person name="Grigoriev I.V."/>
            <person name="Debuchy R."/>
            <person name="Gladieux P."/>
            <person name="Hiltunen Thoren M."/>
            <person name="Johannesson H."/>
        </authorList>
    </citation>
    <scope>NUCLEOTIDE SEQUENCE</scope>
    <source>
        <strain evidence="4">CBS 232.78</strain>
    </source>
</reference>
<keyword evidence="1" id="KW-0175">Coiled coil</keyword>
<feature type="compositionally biased region" description="Polar residues" evidence="2">
    <location>
        <begin position="84"/>
        <end position="94"/>
    </location>
</feature>
<comment type="caution">
    <text evidence="4">The sequence shown here is derived from an EMBL/GenBank/DDBJ whole genome shotgun (WGS) entry which is preliminary data.</text>
</comment>
<organism evidence="4 5">
    <name type="scientific">Podospora didyma</name>
    <dbReference type="NCBI Taxonomy" id="330526"/>
    <lineage>
        <taxon>Eukaryota</taxon>
        <taxon>Fungi</taxon>
        <taxon>Dikarya</taxon>
        <taxon>Ascomycota</taxon>
        <taxon>Pezizomycotina</taxon>
        <taxon>Sordariomycetes</taxon>
        <taxon>Sordariomycetidae</taxon>
        <taxon>Sordariales</taxon>
        <taxon>Podosporaceae</taxon>
        <taxon>Podospora</taxon>
    </lineage>
</organism>
<accession>A0AAE0K675</accession>
<feature type="compositionally biased region" description="Low complexity" evidence="2">
    <location>
        <begin position="53"/>
        <end position="63"/>
    </location>
</feature>
<name>A0AAE0K675_9PEZI</name>
<gene>
    <name evidence="4" type="ORF">B0H63DRAFT_528144</name>
</gene>
<sequence>MFVILLLAGVASLLIRRRRRAKRVSPPSPRHRPQELHEDTAKGGEEVDAKPQLGADAAASLDAGKLESLEHDGPTVLQPRPTLDAQQPVGSYTESGPVELPAAYRDTEETSQVVSAHAAGKIPEPGEANREAPGGEEDEAVRLVEHERRLADRRAALQTTLRLLEEDERLKREQEEVQQQLNELRKKS</sequence>
<evidence type="ECO:0000256" key="2">
    <source>
        <dbReference type="SAM" id="MobiDB-lite"/>
    </source>
</evidence>
<feature type="coiled-coil region" evidence="1">
    <location>
        <begin position="147"/>
        <end position="187"/>
    </location>
</feature>
<feature type="compositionally biased region" description="Basic and acidic residues" evidence="2">
    <location>
        <begin position="64"/>
        <end position="73"/>
    </location>
</feature>
<reference evidence="4" key="2">
    <citation type="submission" date="2023-06" db="EMBL/GenBank/DDBJ databases">
        <authorList>
            <consortium name="Lawrence Berkeley National Laboratory"/>
            <person name="Haridas S."/>
            <person name="Hensen N."/>
            <person name="Bonometti L."/>
            <person name="Westerberg I."/>
            <person name="Brannstrom I.O."/>
            <person name="Guillou S."/>
            <person name="Cros-Aarteil S."/>
            <person name="Calhoun S."/>
            <person name="Kuo A."/>
            <person name="Mondo S."/>
            <person name="Pangilinan J."/>
            <person name="Riley R."/>
            <person name="LaButti K."/>
            <person name="Andreopoulos B."/>
            <person name="Lipzen A."/>
            <person name="Chen C."/>
            <person name="Yanf M."/>
            <person name="Daum C."/>
            <person name="Ng V."/>
            <person name="Clum A."/>
            <person name="Steindorff A."/>
            <person name="Ohm R."/>
            <person name="Martin F."/>
            <person name="Silar P."/>
            <person name="Natvig D."/>
            <person name="Lalanne C."/>
            <person name="Gautier V."/>
            <person name="Ament-velasquez S.L."/>
            <person name="Kruys A."/>
            <person name="Hutchinson M.I."/>
            <person name="Powell A.J."/>
            <person name="Barry K."/>
            <person name="Miller A.N."/>
            <person name="Grigoriev I.V."/>
            <person name="Debuchy R."/>
            <person name="Gladieux P."/>
            <person name="Thoren M.H."/>
            <person name="Johannesson H."/>
        </authorList>
    </citation>
    <scope>NUCLEOTIDE SEQUENCE</scope>
    <source>
        <strain evidence="4">CBS 232.78</strain>
    </source>
</reference>
<feature type="chain" id="PRO_5042025440" evidence="3">
    <location>
        <begin position="22"/>
        <end position="188"/>
    </location>
</feature>
<evidence type="ECO:0000256" key="3">
    <source>
        <dbReference type="SAM" id="SignalP"/>
    </source>
</evidence>
<keyword evidence="5" id="KW-1185">Reference proteome</keyword>
<evidence type="ECO:0000313" key="5">
    <source>
        <dbReference type="Proteomes" id="UP001285441"/>
    </source>
</evidence>
<proteinExistence type="predicted"/>
<evidence type="ECO:0000313" key="4">
    <source>
        <dbReference type="EMBL" id="KAK3370420.1"/>
    </source>
</evidence>
<keyword evidence="3" id="KW-0732">Signal</keyword>
<feature type="region of interest" description="Disordered" evidence="2">
    <location>
        <begin position="19"/>
        <end position="136"/>
    </location>
</feature>
<dbReference type="AlphaFoldDB" id="A0AAE0K675"/>
<evidence type="ECO:0000256" key="1">
    <source>
        <dbReference type="SAM" id="Coils"/>
    </source>
</evidence>
<feature type="signal peptide" evidence="3">
    <location>
        <begin position="1"/>
        <end position="21"/>
    </location>
</feature>
<dbReference type="Proteomes" id="UP001285441">
    <property type="component" value="Unassembled WGS sequence"/>
</dbReference>